<organism evidence="1 2">
    <name type="scientific">Artomyces pyxidatus</name>
    <dbReference type="NCBI Taxonomy" id="48021"/>
    <lineage>
        <taxon>Eukaryota</taxon>
        <taxon>Fungi</taxon>
        <taxon>Dikarya</taxon>
        <taxon>Basidiomycota</taxon>
        <taxon>Agaricomycotina</taxon>
        <taxon>Agaricomycetes</taxon>
        <taxon>Russulales</taxon>
        <taxon>Auriscalpiaceae</taxon>
        <taxon>Artomyces</taxon>
    </lineage>
</organism>
<evidence type="ECO:0000313" key="1">
    <source>
        <dbReference type="EMBL" id="KAI0062040.1"/>
    </source>
</evidence>
<sequence>MKVSSLLFALSAVIPVAYADAVRYDTAYDNKAGSTLSVSCSDGVNGLYTKGYKTFGSLPSFPNIGAASAIAGWNSAACGSCWQLTYNGKSINVTAVDHAGEGFNLGLTAMNTLTNGNAVAWGVVQATAKQLPASSCGL</sequence>
<protein>
    <submittedName>
        <fullName evidence="1">Cerato-platanin</fullName>
    </submittedName>
</protein>
<dbReference type="EMBL" id="MU277209">
    <property type="protein sequence ID" value="KAI0062040.1"/>
    <property type="molecule type" value="Genomic_DNA"/>
</dbReference>
<keyword evidence="2" id="KW-1185">Reference proteome</keyword>
<accession>A0ACB8T1N1</accession>
<gene>
    <name evidence="1" type="ORF">BV25DRAFT_690435</name>
</gene>
<comment type="caution">
    <text evidence="1">The sequence shown here is derived from an EMBL/GenBank/DDBJ whole genome shotgun (WGS) entry which is preliminary data.</text>
</comment>
<dbReference type="Proteomes" id="UP000814140">
    <property type="component" value="Unassembled WGS sequence"/>
</dbReference>
<reference evidence="1" key="2">
    <citation type="journal article" date="2022" name="New Phytol.">
        <title>Evolutionary transition to the ectomycorrhizal habit in the genomes of a hyperdiverse lineage of mushroom-forming fungi.</title>
        <authorList>
            <person name="Looney B."/>
            <person name="Miyauchi S."/>
            <person name="Morin E."/>
            <person name="Drula E."/>
            <person name="Courty P.E."/>
            <person name="Kohler A."/>
            <person name="Kuo A."/>
            <person name="LaButti K."/>
            <person name="Pangilinan J."/>
            <person name="Lipzen A."/>
            <person name="Riley R."/>
            <person name="Andreopoulos W."/>
            <person name="He G."/>
            <person name="Johnson J."/>
            <person name="Nolan M."/>
            <person name="Tritt A."/>
            <person name="Barry K.W."/>
            <person name="Grigoriev I.V."/>
            <person name="Nagy L.G."/>
            <person name="Hibbett D."/>
            <person name="Henrissat B."/>
            <person name="Matheny P.B."/>
            <person name="Labbe J."/>
            <person name="Martin F.M."/>
        </authorList>
    </citation>
    <scope>NUCLEOTIDE SEQUENCE</scope>
    <source>
        <strain evidence="1">HHB10654</strain>
    </source>
</reference>
<reference evidence="1" key="1">
    <citation type="submission" date="2021-03" db="EMBL/GenBank/DDBJ databases">
        <authorList>
            <consortium name="DOE Joint Genome Institute"/>
            <person name="Ahrendt S."/>
            <person name="Looney B.P."/>
            <person name="Miyauchi S."/>
            <person name="Morin E."/>
            <person name="Drula E."/>
            <person name="Courty P.E."/>
            <person name="Chicoki N."/>
            <person name="Fauchery L."/>
            <person name="Kohler A."/>
            <person name="Kuo A."/>
            <person name="Labutti K."/>
            <person name="Pangilinan J."/>
            <person name="Lipzen A."/>
            <person name="Riley R."/>
            <person name="Andreopoulos W."/>
            <person name="He G."/>
            <person name="Johnson J."/>
            <person name="Barry K.W."/>
            <person name="Grigoriev I.V."/>
            <person name="Nagy L."/>
            <person name="Hibbett D."/>
            <person name="Henrissat B."/>
            <person name="Matheny P.B."/>
            <person name="Labbe J."/>
            <person name="Martin F."/>
        </authorList>
    </citation>
    <scope>NUCLEOTIDE SEQUENCE</scope>
    <source>
        <strain evidence="1">HHB10654</strain>
    </source>
</reference>
<name>A0ACB8T1N1_9AGAM</name>
<evidence type="ECO:0000313" key="2">
    <source>
        <dbReference type="Proteomes" id="UP000814140"/>
    </source>
</evidence>
<proteinExistence type="predicted"/>